<evidence type="ECO:0000256" key="1">
    <source>
        <dbReference type="SAM" id="MobiDB-lite"/>
    </source>
</evidence>
<protein>
    <submittedName>
        <fullName evidence="2">Uncharacterized protein</fullName>
    </submittedName>
</protein>
<accession>A0A6C0IGV6</accession>
<sequence>MDWFTSKESNKRTAYVRKKVIDFSNNERYLELKKKIICVKNMIDHLFFKKHNVDSENKKIAKLQEEADQLIEDYQHNVTPKNKDSSIDNPGWSNRNYMLDQEYEDKISELTTQVDSIEKVVSQKNEKMPIKSCNAAGGKRKTRRAKKNTRSRK</sequence>
<name>A0A6C0IGV6_9ZZZZ</name>
<feature type="region of interest" description="Disordered" evidence="1">
    <location>
        <begin position="122"/>
        <end position="153"/>
    </location>
</feature>
<reference evidence="2" key="1">
    <citation type="journal article" date="2020" name="Nature">
        <title>Giant virus diversity and host interactions through global metagenomics.</title>
        <authorList>
            <person name="Schulz F."/>
            <person name="Roux S."/>
            <person name="Paez-Espino D."/>
            <person name="Jungbluth S."/>
            <person name="Walsh D.A."/>
            <person name="Denef V.J."/>
            <person name="McMahon K.D."/>
            <person name="Konstantinidis K.T."/>
            <person name="Eloe-Fadrosh E.A."/>
            <person name="Kyrpides N.C."/>
            <person name="Woyke T."/>
        </authorList>
    </citation>
    <scope>NUCLEOTIDE SEQUENCE</scope>
    <source>
        <strain evidence="2">GVMAG-M-3300023184-88</strain>
    </source>
</reference>
<dbReference type="AlphaFoldDB" id="A0A6C0IGV6"/>
<feature type="compositionally biased region" description="Basic residues" evidence="1">
    <location>
        <begin position="138"/>
        <end position="153"/>
    </location>
</feature>
<proteinExistence type="predicted"/>
<organism evidence="2">
    <name type="scientific">viral metagenome</name>
    <dbReference type="NCBI Taxonomy" id="1070528"/>
    <lineage>
        <taxon>unclassified sequences</taxon>
        <taxon>metagenomes</taxon>
        <taxon>organismal metagenomes</taxon>
    </lineage>
</organism>
<dbReference type="EMBL" id="MN740183">
    <property type="protein sequence ID" value="QHT92364.1"/>
    <property type="molecule type" value="Genomic_DNA"/>
</dbReference>
<evidence type="ECO:0000313" key="2">
    <source>
        <dbReference type="EMBL" id="QHT92364.1"/>
    </source>
</evidence>